<reference evidence="1 2" key="1">
    <citation type="submission" date="2017-09" db="EMBL/GenBank/DDBJ databases">
        <title>Bacterial strain isolated from the female urinary microbiota.</title>
        <authorList>
            <person name="Thomas-White K."/>
            <person name="Kumar N."/>
            <person name="Forster S."/>
            <person name="Putonti C."/>
            <person name="Lawley T."/>
            <person name="Wolfe A.J."/>
        </authorList>
    </citation>
    <scope>NUCLEOTIDE SEQUENCE [LARGE SCALE GENOMIC DNA]</scope>
    <source>
        <strain evidence="1 2">UMB0834</strain>
    </source>
</reference>
<evidence type="ECO:0000313" key="1">
    <source>
        <dbReference type="EMBL" id="PMC19498.1"/>
    </source>
</evidence>
<dbReference type="AlphaFoldDB" id="A0A2N6QIT7"/>
<protein>
    <submittedName>
        <fullName evidence="1">Uncharacterized protein</fullName>
    </submittedName>
</protein>
<comment type="caution">
    <text evidence="1">The sequence shown here is derived from an EMBL/GenBank/DDBJ whole genome shotgun (WGS) entry which is preliminary data.</text>
</comment>
<sequence>MDLDHNENPFLELFERKELVECGPISKHIKIGSKEIMTIVSLLPFCIMVGERSKTEGLAGS</sequence>
<name>A0A2N6QIT7_9STAP</name>
<gene>
    <name evidence="1" type="ORF">CJ235_03795</name>
</gene>
<proteinExistence type="predicted"/>
<evidence type="ECO:0000313" key="2">
    <source>
        <dbReference type="Proteomes" id="UP000235748"/>
    </source>
</evidence>
<dbReference type="EMBL" id="PNGG01000002">
    <property type="protein sequence ID" value="PMC19498.1"/>
    <property type="molecule type" value="Genomic_DNA"/>
</dbReference>
<organism evidence="1 2">
    <name type="scientific">Staphylococcus pettenkoferi</name>
    <dbReference type="NCBI Taxonomy" id="170573"/>
    <lineage>
        <taxon>Bacteria</taxon>
        <taxon>Bacillati</taxon>
        <taxon>Bacillota</taxon>
        <taxon>Bacilli</taxon>
        <taxon>Bacillales</taxon>
        <taxon>Staphylococcaceae</taxon>
        <taxon>Staphylococcus</taxon>
    </lineage>
</organism>
<dbReference type="Proteomes" id="UP000235748">
    <property type="component" value="Unassembled WGS sequence"/>
</dbReference>
<accession>A0A2N6QIT7</accession>